<evidence type="ECO:0000256" key="2">
    <source>
        <dbReference type="ARBA" id="ARBA00022991"/>
    </source>
</evidence>
<evidence type="ECO:0000259" key="4">
    <source>
        <dbReference type="Pfam" id="PF04755"/>
    </source>
</evidence>
<accession>A0A552HAU1</accession>
<dbReference type="SUPFAM" id="SSF46458">
    <property type="entry name" value="Globin-like"/>
    <property type="match status" value="1"/>
</dbReference>
<keyword evidence="3" id="KW-0089">Bile pigment</keyword>
<dbReference type="InterPro" id="IPR006843">
    <property type="entry name" value="PAP/fibrillin_dom"/>
</dbReference>
<evidence type="ECO:0000256" key="3">
    <source>
        <dbReference type="ARBA" id="ARBA00023307"/>
    </source>
</evidence>
<sequence>MPLSERAWQLIPKARIISCAHWPYQPTAIAIWQQADDLNRYLSDTDLDTIVNLELDLLVYSQQARKLRDNANSIVDNARQTVLSQFYTILQPGGDLYPPYRAEACWRDFWNFLQNKRDSMDAKAKLLELIAGRNRGLLATESDRVQILAAIEQLEDHNPHPHPLEVKQLLGGNWRLLFTSSRGLLGLDRLPFFQLGQIYQYLDLNKAKLYNIAEIIGVPWLEGAVIVSATFEPTSERRVMVKFERSILGLQRLLNYHSPQEFIEAIESGKKFPPLDFSVNNRQQTGWLDITYLDEDLRIGRGSEGSVFILAREKT</sequence>
<dbReference type="InterPro" id="IPR012128">
    <property type="entry name" value="Phycobilisome_asu/bsu"/>
</dbReference>
<name>A0A552HAU1_MICVR</name>
<comment type="caution">
    <text evidence="5">The sequence shown here is derived from an EMBL/GenBank/DDBJ whole genome shotgun (WGS) entry which is preliminary data.</text>
</comment>
<proteinExistence type="inferred from homology"/>
<evidence type="ECO:0000256" key="1">
    <source>
        <dbReference type="ARBA" id="ARBA00008182"/>
    </source>
</evidence>
<evidence type="ECO:0000313" key="5">
    <source>
        <dbReference type="EMBL" id="TRU68351.1"/>
    </source>
</evidence>
<dbReference type="AlphaFoldDB" id="A0A552HAU1"/>
<evidence type="ECO:0000313" key="6">
    <source>
        <dbReference type="Proteomes" id="UP000320674"/>
    </source>
</evidence>
<dbReference type="Proteomes" id="UP000320674">
    <property type="component" value="Unassembled WGS sequence"/>
</dbReference>
<dbReference type="GO" id="GO:0015979">
    <property type="term" value="P:photosynthesis"/>
    <property type="evidence" value="ECO:0007669"/>
    <property type="project" value="InterPro"/>
</dbReference>
<organism evidence="5 6">
    <name type="scientific">Microcystis viridis Mv_BB_P_19951000_S68D</name>
    <dbReference type="NCBI Taxonomy" id="2486270"/>
    <lineage>
        <taxon>Bacteria</taxon>
        <taxon>Bacillati</taxon>
        <taxon>Cyanobacteriota</taxon>
        <taxon>Cyanophyceae</taxon>
        <taxon>Oscillatoriophycideae</taxon>
        <taxon>Chroococcales</taxon>
        <taxon>Microcystaceae</taxon>
        <taxon>Microcystis</taxon>
    </lineage>
</organism>
<dbReference type="PANTHER" id="PTHR31906">
    <property type="entry name" value="PLASTID-LIPID-ASSOCIATED PROTEIN 4, CHLOROPLASTIC-RELATED"/>
    <property type="match status" value="1"/>
</dbReference>
<dbReference type="InterPro" id="IPR039633">
    <property type="entry name" value="PAP"/>
</dbReference>
<feature type="domain" description="Plastid lipid-associated protein/fibrillin conserved" evidence="4">
    <location>
        <begin position="120"/>
        <end position="311"/>
    </location>
</feature>
<gene>
    <name evidence="5" type="ORF">EWV77_20330</name>
</gene>
<dbReference type="GO" id="GO:0030089">
    <property type="term" value="C:phycobilisome"/>
    <property type="evidence" value="ECO:0007669"/>
    <property type="project" value="InterPro"/>
</dbReference>
<dbReference type="InterPro" id="IPR009050">
    <property type="entry name" value="Globin-like_sf"/>
</dbReference>
<keyword evidence="2" id="KW-0157">Chromophore</keyword>
<reference evidence="5 6" key="1">
    <citation type="submission" date="2019-01" db="EMBL/GenBank/DDBJ databases">
        <title>Coherence of Microcystis species and biogeography revealed through population genomics.</title>
        <authorList>
            <person name="Perez-Carrascal O.M."/>
            <person name="Terrat Y."/>
            <person name="Giani A."/>
            <person name="Fortin N."/>
            <person name="Tromas N."/>
            <person name="Shapiro B.J."/>
        </authorList>
    </citation>
    <scope>NUCLEOTIDE SEQUENCE [LARGE SCALE GENOMIC DNA]</scope>
    <source>
        <strain evidence="5">Mv_BB_P_19951000_S68D</strain>
    </source>
</reference>
<dbReference type="Pfam" id="PF00502">
    <property type="entry name" value="Phycobilisome"/>
    <property type="match status" value="1"/>
</dbReference>
<protein>
    <recommendedName>
        <fullName evidence="4">Plastid lipid-associated protein/fibrillin conserved domain-containing protein</fullName>
    </recommendedName>
</protein>
<dbReference type="EMBL" id="SFAZ01000291">
    <property type="protein sequence ID" value="TRU68351.1"/>
    <property type="molecule type" value="Genomic_DNA"/>
</dbReference>
<comment type="similarity">
    <text evidence="1">Belongs to the phycobiliprotein family.</text>
</comment>
<dbReference type="InterPro" id="IPR038719">
    <property type="entry name" value="Phycobilisome_asu/bsu_sf"/>
</dbReference>
<dbReference type="Gene3D" id="1.10.490.20">
    <property type="entry name" value="Phycocyanins"/>
    <property type="match status" value="1"/>
</dbReference>
<dbReference type="Pfam" id="PF04755">
    <property type="entry name" value="PAP_fibrillin"/>
    <property type="match status" value="1"/>
</dbReference>